<proteinExistence type="inferred from homology"/>
<feature type="transmembrane region" description="Helical" evidence="8">
    <location>
        <begin position="16"/>
        <end position="35"/>
    </location>
</feature>
<name>A0ABT1NFX4_9FIRM</name>
<dbReference type="PROSITE" id="PS51012">
    <property type="entry name" value="ABC_TM2"/>
    <property type="match status" value="1"/>
</dbReference>
<dbReference type="PANTHER" id="PTHR30294:SF45">
    <property type="entry name" value="LINEARMYCIN RESISTANCE PERMEASE PROTEIN LNRN"/>
    <property type="match status" value="1"/>
</dbReference>
<dbReference type="Gene3D" id="3.40.1710.10">
    <property type="entry name" value="abc type-2 transporter like domain"/>
    <property type="match status" value="1"/>
</dbReference>
<feature type="transmembrane region" description="Helical" evidence="8">
    <location>
        <begin position="179"/>
        <end position="198"/>
    </location>
</feature>
<dbReference type="PANTHER" id="PTHR30294">
    <property type="entry name" value="MEMBRANE COMPONENT OF ABC TRANSPORTER YHHJ-RELATED"/>
    <property type="match status" value="1"/>
</dbReference>
<sequence length="367" mass="40263">MSILRNNLKRLLRDKFNFIVMVILPVTFIALSIFAGNGNLPVRVGVVDNDGTFLTGHLMEGLGKNCMVVMLKEDEIKDKLLNSKVEYVIKIDKGFTDEIIAGEDARIEGYGIKDYNASIPAKLYINSFVSSAKAIAGVSGGGRDSFERGMGYYLEGNVAASYKDISSTSSKSGQELQSLGYMVMFMMYLSVNAASLITEDKKFKTYERILMSRLSLKRYALENVLSFFAVIWIQILALFAIMLLIFKMDFGASIISLVAFTLIYSVVSVSMGMAIVNLSKTLKQVSSVTPLIVIPMSMLGGCFWPKWIMPEVLQRASSFVPVSWALQGMEKILAGGSIASVGSEIGILLLFSLVFFLLGSAKTNSFA</sequence>
<keyword evidence="5 8" id="KW-0812">Transmembrane</keyword>
<dbReference type="InterPro" id="IPR013525">
    <property type="entry name" value="ABC2_TM"/>
</dbReference>
<keyword evidence="4" id="KW-1003">Cell membrane</keyword>
<dbReference type="Proteomes" id="UP001651880">
    <property type="component" value="Unassembled WGS sequence"/>
</dbReference>
<evidence type="ECO:0000256" key="1">
    <source>
        <dbReference type="ARBA" id="ARBA00004651"/>
    </source>
</evidence>
<evidence type="ECO:0000313" key="11">
    <source>
        <dbReference type="Proteomes" id="UP001651880"/>
    </source>
</evidence>
<evidence type="ECO:0000313" key="10">
    <source>
        <dbReference type="EMBL" id="MCQ1530165.1"/>
    </source>
</evidence>
<evidence type="ECO:0000256" key="7">
    <source>
        <dbReference type="ARBA" id="ARBA00023136"/>
    </source>
</evidence>
<comment type="caution">
    <text evidence="10">The sequence shown here is derived from an EMBL/GenBank/DDBJ whole genome shotgun (WGS) entry which is preliminary data.</text>
</comment>
<feature type="transmembrane region" description="Helical" evidence="8">
    <location>
        <begin position="288"/>
        <end position="308"/>
    </location>
</feature>
<keyword evidence="7 8" id="KW-0472">Membrane</keyword>
<reference evidence="10 11" key="1">
    <citation type="submission" date="2021-10" db="EMBL/GenBank/DDBJ databases">
        <title>Lutispora strain m25 sp. nov., a thermophilic, non-spore-forming bacterium isolated from a lab-scale methanogenic bioreactor digesting anaerobic sludge.</title>
        <authorList>
            <person name="El Houari A."/>
            <person name="Mcdonald J."/>
        </authorList>
    </citation>
    <scope>NUCLEOTIDE SEQUENCE [LARGE SCALE GENOMIC DNA]</scope>
    <source>
        <strain evidence="11">m25</strain>
    </source>
</reference>
<dbReference type="Pfam" id="PF12698">
    <property type="entry name" value="ABC2_membrane_3"/>
    <property type="match status" value="1"/>
</dbReference>
<protein>
    <submittedName>
        <fullName evidence="10">ABC transporter permease</fullName>
    </submittedName>
</protein>
<dbReference type="InterPro" id="IPR047817">
    <property type="entry name" value="ABC2_TM_bact-type"/>
</dbReference>
<feature type="domain" description="ABC transmembrane type-2" evidence="9">
    <location>
        <begin position="139"/>
        <end position="366"/>
    </location>
</feature>
<keyword evidence="11" id="KW-1185">Reference proteome</keyword>
<evidence type="ECO:0000256" key="3">
    <source>
        <dbReference type="ARBA" id="ARBA00022448"/>
    </source>
</evidence>
<feature type="transmembrane region" description="Helical" evidence="8">
    <location>
        <begin position="332"/>
        <end position="358"/>
    </location>
</feature>
<evidence type="ECO:0000256" key="5">
    <source>
        <dbReference type="ARBA" id="ARBA00022692"/>
    </source>
</evidence>
<evidence type="ECO:0000256" key="8">
    <source>
        <dbReference type="SAM" id="Phobius"/>
    </source>
</evidence>
<dbReference type="RefSeq" id="WP_255227681.1">
    <property type="nucleotide sequence ID" value="NZ_JAJEKE010000009.1"/>
</dbReference>
<organism evidence="10 11">
    <name type="scientific">Lutispora saccharofermentans</name>
    <dbReference type="NCBI Taxonomy" id="3024236"/>
    <lineage>
        <taxon>Bacteria</taxon>
        <taxon>Bacillati</taxon>
        <taxon>Bacillota</taxon>
        <taxon>Clostridia</taxon>
        <taxon>Lutisporales</taxon>
        <taxon>Lutisporaceae</taxon>
        <taxon>Lutispora</taxon>
    </lineage>
</organism>
<accession>A0ABT1NFX4</accession>
<dbReference type="EMBL" id="JAJEKE010000009">
    <property type="protein sequence ID" value="MCQ1530165.1"/>
    <property type="molecule type" value="Genomic_DNA"/>
</dbReference>
<gene>
    <name evidence="10" type="ORF">LJD61_11480</name>
</gene>
<evidence type="ECO:0000259" key="9">
    <source>
        <dbReference type="PROSITE" id="PS51012"/>
    </source>
</evidence>
<dbReference type="InterPro" id="IPR051449">
    <property type="entry name" value="ABC-2_transporter_component"/>
</dbReference>
<evidence type="ECO:0000256" key="4">
    <source>
        <dbReference type="ARBA" id="ARBA00022475"/>
    </source>
</evidence>
<keyword evidence="6 8" id="KW-1133">Transmembrane helix</keyword>
<feature type="transmembrane region" description="Helical" evidence="8">
    <location>
        <begin position="252"/>
        <end position="276"/>
    </location>
</feature>
<evidence type="ECO:0000256" key="2">
    <source>
        <dbReference type="ARBA" id="ARBA00007783"/>
    </source>
</evidence>
<keyword evidence="3" id="KW-0813">Transport</keyword>
<evidence type="ECO:0000256" key="6">
    <source>
        <dbReference type="ARBA" id="ARBA00022989"/>
    </source>
</evidence>
<comment type="subcellular location">
    <subcellularLocation>
        <location evidence="1">Cell membrane</location>
        <topology evidence="1">Multi-pass membrane protein</topology>
    </subcellularLocation>
</comment>
<feature type="transmembrane region" description="Helical" evidence="8">
    <location>
        <begin position="219"/>
        <end position="246"/>
    </location>
</feature>
<comment type="similarity">
    <text evidence="2">Belongs to the ABC-2 integral membrane protein family.</text>
</comment>